<evidence type="ECO:0000313" key="8">
    <source>
        <dbReference type="Proteomes" id="UP000618579"/>
    </source>
</evidence>
<dbReference type="InterPro" id="IPR051929">
    <property type="entry name" value="VirAsm_ModProt"/>
</dbReference>
<keyword evidence="1" id="KW-0645">Protease</keyword>
<name>A0ABX1ZP42_9BACL</name>
<keyword evidence="8" id="KW-1185">Reference proteome</keyword>
<proteinExistence type="predicted"/>
<evidence type="ECO:0000256" key="3">
    <source>
        <dbReference type="ARBA" id="ARBA00022801"/>
    </source>
</evidence>
<protein>
    <recommendedName>
        <fullName evidence="6">MPN domain-containing protein</fullName>
    </recommendedName>
</protein>
<keyword evidence="2" id="KW-0479">Metal-binding</keyword>
<sequence>MQALVIVQFQKELYNQLLGHSLQKFPEEACGLILGEPSPSIKDILAARTFVPIQNISHNPRNHFELNPIEMIPFLTDRHNPVIGLFHSHPSAPAIPSEIDLQTLWHTIPTYWILSLQHTNKPELHLYQIKNATPTGYHKLRFVIGQ</sequence>
<keyword evidence="5" id="KW-0482">Metalloprotease</keyword>
<organism evidence="7 8">
    <name type="scientific">Paenibacillus planticolens</name>
    <dbReference type="NCBI Taxonomy" id="2654976"/>
    <lineage>
        <taxon>Bacteria</taxon>
        <taxon>Bacillati</taxon>
        <taxon>Bacillota</taxon>
        <taxon>Bacilli</taxon>
        <taxon>Bacillales</taxon>
        <taxon>Paenibacillaceae</taxon>
        <taxon>Paenibacillus</taxon>
    </lineage>
</organism>
<evidence type="ECO:0000256" key="2">
    <source>
        <dbReference type="ARBA" id="ARBA00022723"/>
    </source>
</evidence>
<evidence type="ECO:0000256" key="5">
    <source>
        <dbReference type="ARBA" id="ARBA00023049"/>
    </source>
</evidence>
<dbReference type="InterPro" id="IPR037518">
    <property type="entry name" value="MPN"/>
</dbReference>
<dbReference type="InterPro" id="IPR028090">
    <property type="entry name" value="JAB_dom_prok"/>
</dbReference>
<dbReference type="PROSITE" id="PS50249">
    <property type="entry name" value="MPN"/>
    <property type="match status" value="1"/>
</dbReference>
<feature type="domain" description="MPN" evidence="6">
    <location>
        <begin position="7"/>
        <end position="146"/>
    </location>
</feature>
<evidence type="ECO:0000256" key="4">
    <source>
        <dbReference type="ARBA" id="ARBA00022833"/>
    </source>
</evidence>
<dbReference type="PANTHER" id="PTHR34858">
    <property type="entry name" value="CYSO-CYSTEINE PEPTIDASE"/>
    <property type="match status" value="1"/>
</dbReference>
<evidence type="ECO:0000259" key="6">
    <source>
        <dbReference type="PROSITE" id="PS50249"/>
    </source>
</evidence>
<dbReference type="CDD" id="cd08070">
    <property type="entry name" value="MPN_like"/>
    <property type="match status" value="1"/>
</dbReference>
<keyword evidence="3" id="KW-0378">Hydrolase</keyword>
<dbReference type="SUPFAM" id="SSF102712">
    <property type="entry name" value="JAB1/MPN domain"/>
    <property type="match status" value="1"/>
</dbReference>
<dbReference type="Gene3D" id="3.40.140.10">
    <property type="entry name" value="Cytidine Deaminase, domain 2"/>
    <property type="match status" value="1"/>
</dbReference>
<dbReference type="Proteomes" id="UP000618579">
    <property type="component" value="Unassembled WGS sequence"/>
</dbReference>
<gene>
    <name evidence="7" type="ORF">GC097_12245</name>
</gene>
<dbReference type="PANTHER" id="PTHR34858:SF1">
    <property type="entry name" value="CYSO-CYSTEINE PEPTIDASE"/>
    <property type="match status" value="1"/>
</dbReference>
<dbReference type="Pfam" id="PF14464">
    <property type="entry name" value="Prok-JAB"/>
    <property type="match status" value="1"/>
</dbReference>
<evidence type="ECO:0000313" key="7">
    <source>
        <dbReference type="EMBL" id="NOV00785.1"/>
    </source>
</evidence>
<dbReference type="EMBL" id="WHNZ01000022">
    <property type="protein sequence ID" value="NOV00785.1"/>
    <property type="molecule type" value="Genomic_DNA"/>
</dbReference>
<keyword evidence="4" id="KW-0862">Zinc</keyword>
<accession>A0ABX1ZP42</accession>
<comment type="caution">
    <text evidence="7">The sequence shown here is derived from an EMBL/GenBank/DDBJ whole genome shotgun (WGS) entry which is preliminary data.</text>
</comment>
<evidence type="ECO:0000256" key="1">
    <source>
        <dbReference type="ARBA" id="ARBA00022670"/>
    </source>
</evidence>
<reference evidence="7 8" key="1">
    <citation type="submission" date="2019-10" db="EMBL/GenBank/DDBJ databases">
        <title>Description of Paenibacillus pedi sp. nov.</title>
        <authorList>
            <person name="Carlier A."/>
            <person name="Qi S."/>
        </authorList>
    </citation>
    <scope>NUCLEOTIDE SEQUENCE [LARGE SCALE GENOMIC DNA]</scope>
    <source>
        <strain evidence="7 8">LMG 31457</strain>
    </source>
</reference>